<proteinExistence type="predicted"/>
<dbReference type="PROSITE" id="PS50172">
    <property type="entry name" value="BRCT"/>
    <property type="match status" value="1"/>
</dbReference>
<keyword evidence="4" id="KW-1185">Reference proteome</keyword>
<feature type="region of interest" description="Disordered" evidence="1">
    <location>
        <begin position="495"/>
        <end position="519"/>
    </location>
</feature>
<evidence type="ECO:0000259" key="2">
    <source>
        <dbReference type="PROSITE" id="PS50172"/>
    </source>
</evidence>
<dbReference type="Gene3D" id="3.40.50.10190">
    <property type="entry name" value="BRCT domain"/>
    <property type="match status" value="1"/>
</dbReference>
<evidence type="ECO:0000313" key="4">
    <source>
        <dbReference type="Proteomes" id="UP000192578"/>
    </source>
</evidence>
<dbReference type="Pfam" id="PF18428">
    <property type="entry name" value="BRCT_3"/>
    <property type="match status" value="1"/>
</dbReference>
<feature type="compositionally biased region" description="Polar residues" evidence="1">
    <location>
        <begin position="502"/>
        <end position="512"/>
    </location>
</feature>
<dbReference type="AlphaFoldDB" id="A0A1W0X1C3"/>
<feature type="region of interest" description="Disordered" evidence="1">
    <location>
        <begin position="1"/>
        <end position="21"/>
    </location>
</feature>
<dbReference type="InterPro" id="IPR036420">
    <property type="entry name" value="BRCT_dom_sf"/>
</dbReference>
<comment type="caution">
    <text evidence="3">The sequence shown here is derived from an EMBL/GenBank/DDBJ whole genome shotgun (WGS) entry which is preliminary data.</text>
</comment>
<dbReference type="CDD" id="cd17724">
    <property type="entry name" value="BRCT_p53bp1_rpt2"/>
    <property type="match status" value="1"/>
</dbReference>
<accession>A0A1W0X1C3</accession>
<name>A0A1W0X1C3_HYPEX</name>
<feature type="domain" description="BRCT" evidence="2">
    <location>
        <begin position="378"/>
        <end position="403"/>
    </location>
</feature>
<dbReference type="OrthoDB" id="129353at2759"/>
<dbReference type="InterPro" id="IPR047250">
    <property type="entry name" value="BRCT_p53bp1-like_rpt2"/>
</dbReference>
<dbReference type="Proteomes" id="UP000192578">
    <property type="component" value="Unassembled WGS sequence"/>
</dbReference>
<reference evidence="4" key="1">
    <citation type="submission" date="2017-01" db="EMBL/GenBank/DDBJ databases">
        <title>Comparative genomics of anhydrobiosis in the tardigrade Hypsibius dujardini.</title>
        <authorList>
            <person name="Yoshida Y."/>
            <person name="Koutsovoulos G."/>
            <person name="Laetsch D."/>
            <person name="Stevens L."/>
            <person name="Kumar S."/>
            <person name="Horikawa D."/>
            <person name="Ishino K."/>
            <person name="Komine S."/>
            <person name="Tomita M."/>
            <person name="Blaxter M."/>
            <person name="Arakawa K."/>
        </authorList>
    </citation>
    <scope>NUCLEOTIDE SEQUENCE [LARGE SCALE GENOMIC DNA]</scope>
    <source>
        <strain evidence="4">Z151</strain>
    </source>
</reference>
<dbReference type="InterPro" id="IPR001357">
    <property type="entry name" value="BRCT_dom"/>
</dbReference>
<gene>
    <name evidence="3" type="ORF">BV898_04775</name>
</gene>
<evidence type="ECO:0000313" key="3">
    <source>
        <dbReference type="EMBL" id="OQV21289.1"/>
    </source>
</evidence>
<dbReference type="EMBL" id="MTYJ01000024">
    <property type="protein sequence ID" value="OQV21289.1"/>
    <property type="molecule type" value="Genomic_DNA"/>
</dbReference>
<protein>
    <recommendedName>
        <fullName evidence="2">BRCT domain-containing protein</fullName>
    </recommendedName>
</protein>
<organism evidence="3 4">
    <name type="scientific">Hypsibius exemplaris</name>
    <name type="common">Freshwater tardigrade</name>
    <dbReference type="NCBI Taxonomy" id="2072580"/>
    <lineage>
        <taxon>Eukaryota</taxon>
        <taxon>Metazoa</taxon>
        <taxon>Ecdysozoa</taxon>
        <taxon>Tardigrada</taxon>
        <taxon>Eutardigrada</taxon>
        <taxon>Parachela</taxon>
        <taxon>Hypsibioidea</taxon>
        <taxon>Hypsibiidae</taxon>
        <taxon>Hypsibius</taxon>
    </lineage>
</organism>
<evidence type="ECO:0000256" key="1">
    <source>
        <dbReference type="SAM" id="MobiDB-lite"/>
    </source>
</evidence>
<sequence>MADGEFEFQNCVDSQPQPQQQAYLAPTQKIPSPMPPKKVICQSSVKRTNDGSPKAHTHQQCFTLGGKSCRPFENVFAQWCDGRWYAGRVAGIERGKFRLVWAEGNDETAETADSVVLAADILQHGFIVHLPDRVDPEKKNSPEVYQEYCLIRYREAGFCTVRGRKGVMSSRRFEEMMIESRDMEIWRKLAKPSFERSDLLLGHCFITSSEPTGGAVQSGLGSKELLTRYIKDCGGMEVKTVDAMLKWRSNPNNNPRLIFFVANTWVAEIRRSKNYQSFERSRLPAGHDGALDKSPGTEVHWKPRLTLLNNLRLGVYGARENEGPLREFWQPIVTAGKGEVFSVQPEDLAELGRFQIDVLMVFSTAPAAVVAACAEELIPVVTEQWLMQTLIAGRKQPFDRFAPRLTAGLPIDPIKVEADEGEVVDTPTFSRAGVSAVSNRQALPKSRVSTPKERPESATSVPQSRAPHCESVLENGCLDHRPTWFQQQIGRRIGLKIKKATPSPTTQLTSGNEESDCEN</sequence>
<dbReference type="SUPFAM" id="SSF52113">
    <property type="entry name" value="BRCT domain"/>
    <property type="match status" value="1"/>
</dbReference>
<feature type="region of interest" description="Disordered" evidence="1">
    <location>
        <begin position="436"/>
        <end position="466"/>
    </location>
</feature>